<dbReference type="RefSeq" id="WP_176817280.1">
    <property type="nucleotide sequence ID" value="NZ_FNGH01000019.1"/>
</dbReference>
<dbReference type="Proteomes" id="UP000199107">
    <property type="component" value="Unassembled WGS sequence"/>
</dbReference>
<proteinExistence type="predicted"/>
<dbReference type="EMBL" id="FNGH01000019">
    <property type="protein sequence ID" value="SDM77152.1"/>
    <property type="molecule type" value="Genomic_DNA"/>
</dbReference>
<keyword evidence="2" id="KW-1185">Reference proteome</keyword>
<name>A0A1G9VXW9_9GAMM</name>
<reference evidence="2" key="1">
    <citation type="submission" date="2016-10" db="EMBL/GenBank/DDBJ databases">
        <authorList>
            <person name="Varghese N."/>
            <person name="Submissions S."/>
        </authorList>
    </citation>
    <scope>NUCLEOTIDE SEQUENCE [LARGE SCALE GENOMIC DNA]</scope>
    <source>
        <strain evidence="2">AAP</strain>
    </source>
</reference>
<organism evidence="1 2">
    <name type="scientific">Franzmannia pantelleriensis</name>
    <dbReference type="NCBI Taxonomy" id="48727"/>
    <lineage>
        <taxon>Bacteria</taxon>
        <taxon>Pseudomonadati</taxon>
        <taxon>Pseudomonadota</taxon>
        <taxon>Gammaproteobacteria</taxon>
        <taxon>Oceanospirillales</taxon>
        <taxon>Halomonadaceae</taxon>
        <taxon>Franzmannia</taxon>
    </lineage>
</organism>
<dbReference type="AlphaFoldDB" id="A0A1G9VXW9"/>
<evidence type="ECO:0000313" key="1">
    <source>
        <dbReference type="EMBL" id="SDM77152.1"/>
    </source>
</evidence>
<gene>
    <name evidence="1" type="ORF">SAMN05192555_11928</name>
</gene>
<protein>
    <submittedName>
        <fullName evidence="1">Uncharacterized protein</fullName>
    </submittedName>
</protein>
<sequence>MSGECSPLDCLRGTVIVFNTPFEPVEENSWEALNPLAGDINPNLGELLSVPFSFHHEDDVF</sequence>
<accession>A0A1G9VXW9</accession>
<evidence type="ECO:0000313" key="2">
    <source>
        <dbReference type="Proteomes" id="UP000199107"/>
    </source>
</evidence>